<evidence type="ECO:0000259" key="3">
    <source>
        <dbReference type="PROSITE" id="PS50240"/>
    </source>
</evidence>
<feature type="domain" description="Peptidase S1" evidence="3">
    <location>
        <begin position="39"/>
        <end position="270"/>
    </location>
</feature>
<dbReference type="SMART" id="SM00020">
    <property type="entry name" value="Tryp_SPc"/>
    <property type="match status" value="1"/>
</dbReference>
<organism evidence="4 5">
    <name type="scientific">Megalurothrips usitatus</name>
    <name type="common">bean blossom thrips</name>
    <dbReference type="NCBI Taxonomy" id="439358"/>
    <lineage>
        <taxon>Eukaryota</taxon>
        <taxon>Metazoa</taxon>
        <taxon>Ecdysozoa</taxon>
        <taxon>Arthropoda</taxon>
        <taxon>Hexapoda</taxon>
        <taxon>Insecta</taxon>
        <taxon>Pterygota</taxon>
        <taxon>Neoptera</taxon>
        <taxon>Paraneoptera</taxon>
        <taxon>Thysanoptera</taxon>
        <taxon>Terebrantia</taxon>
        <taxon>Thripoidea</taxon>
        <taxon>Thripidae</taxon>
        <taxon>Megalurothrips</taxon>
    </lineage>
</organism>
<dbReference type="PROSITE" id="PS50240">
    <property type="entry name" value="TRYPSIN_DOM"/>
    <property type="match status" value="1"/>
</dbReference>
<dbReference type="AlphaFoldDB" id="A0AAV7XGT9"/>
<name>A0AAV7XGT9_9NEOP</name>
<dbReference type="PANTHER" id="PTHR24250:SF27">
    <property type="entry name" value="ELASTASE 2 LIKE"/>
    <property type="match status" value="1"/>
</dbReference>
<dbReference type="Gene3D" id="2.40.10.10">
    <property type="entry name" value="Trypsin-like serine proteases"/>
    <property type="match status" value="2"/>
</dbReference>
<gene>
    <name evidence="4" type="ORF">ONE63_001543</name>
</gene>
<keyword evidence="1" id="KW-1015">Disulfide bond</keyword>
<evidence type="ECO:0000256" key="1">
    <source>
        <dbReference type="ARBA" id="ARBA00023157"/>
    </source>
</evidence>
<keyword evidence="5" id="KW-1185">Reference proteome</keyword>
<dbReference type="InterPro" id="IPR001254">
    <property type="entry name" value="Trypsin_dom"/>
</dbReference>
<dbReference type="Proteomes" id="UP001075354">
    <property type="component" value="Chromosome 10"/>
</dbReference>
<dbReference type="InterPro" id="IPR043504">
    <property type="entry name" value="Peptidase_S1_PA_chymotrypsin"/>
</dbReference>
<dbReference type="Pfam" id="PF00089">
    <property type="entry name" value="Trypsin"/>
    <property type="match status" value="1"/>
</dbReference>
<evidence type="ECO:0000256" key="2">
    <source>
        <dbReference type="SAM" id="SignalP"/>
    </source>
</evidence>
<comment type="caution">
    <text evidence="4">The sequence shown here is derived from an EMBL/GenBank/DDBJ whole genome shotgun (WGS) entry which is preliminary data.</text>
</comment>
<reference evidence="4" key="1">
    <citation type="submission" date="2022-12" db="EMBL/GenBank/DDBJ databases">
        <title>Chromosome-level genome assembly of the bean flower thrips Megalurothrips usitatus.</title>
        <authorList>
            <person name="Ma L."/>
            <person name="Liu Q."/>
            <person name="Li H."/>
            <person name="Cai W."/>
        </authorList>
    </citation>
    <scope>NUCLEOTIDE SEQUENCE</scope>
    <source>
        <strain evidence="4">Cailab_2022a</strain>
    </source>
</reference>
<proteinExistence type="predicted"/>
<feature type="signal peptide" evidence="2">
    <location>
        <begin position="1"/>
        <end position="16"/>
    </location>
</feature>
<dbReference type="PRINTS" id="PR00722">
    <property type="entry name" value="CHYMOTRYPSIN"/>
</dbReference>
<dbReference type="CDD" id="cd00190">
    <property type="entry name" value="Tryp_SPc"/>
    <property type="match status" value="1"/>
</dbReference>
<dbReference type="InterPro" id="IPR009003">
    <property type="entry name" value="Peptidase_S1_PA"/>
</dbReference>
<dbReference type="InterPro" id="IPR001314">
    <property type="entry name" value="Peptidase_S1A"/>
</dbReference>
<keyword evidence="2" id="KW-0732">Signal</keyword>
<dbReference type="GO" id="GO:0004252">
    <property type="term" value="F:serine-type endopeptidase activity"/>
    <property type="evidence" value="ECO:0007669"/>
    <property type="project" value="InterPro"/>
</dbReference>
<accession>A0AAV7XGT9</accession>
<dbReference type="EMBL" id="JAPTSV010000010">
    <property type="protein sequence ID" value="KAJ1523709.1"/>
    <property type="molecule type" value="Genomic_DNA"/>
</dbReference>
<evidence type="ECO:0000313" key="4">
    <source>
        <dbReference type="EMBL" id="KAJ1523709.1"/>
    </source>
</evidence>
<protein>
    <recommendedName>
        <fullName evidence="3">Peptidase S1 domain-containing protein</fullName>
    </recommendedName>
</protein>
<dbReference type="GO" id="GO:0006508">
    <property type="term" value="P:proteolysis"/>
    <property type="evidence" value="ECO:0007669"/>
    <property type="project" value="InterPro"/>
</dbReference>
<dbReference type="FunFam" id="2.40.10.10:FF:000068">
    <property type="entry name" value="transmembrane protease serine 2"/>
    <property type="match status" value="1"/>
</dbReference>
<evidence type="ECO:0000313" key="5">
    <source>
        <dbReference type="Proteomes" id="UP001075354"/>
    </source>
</evidence>
<feature type="chain" id="PRO_5043978482" description="Peptidase S1 domain-containing protein" evidence="2">
    <location>
        <begin position="17"/>
        <end position="284"/>
    </location>
</feature>
<sequence length="284" mass="29798">MKVLLLLVAAAALAAAAPSRKQVRADAEASARSGAEVQISGGSDAAVGQFPWTAYITMDGSWVCGGSLVSDSFVLTAAQCASGYAQFLVMVGEVDTLFGGSPYMEYGYTYKAYIHEGYEEDLRINDIALIEVLAPFTINDGVAPVNLPKAKAALNALEGKPATVTGWGAALADEYNWDMESVTQPIMNTARCSRFFGNNDNDVHICADGEGGASACGDDLGGPLVIQEEDGSWKQVGISSFESDMGCVRGYPSVYTRVSAFVDWIGKYLPAAPATDSPSTTAAP</sequence>
<dbReference type="PANTHER" id="PTHR24250">
    <property type="entry name" value="CHYMOTRYPSIN-RELATED"/>
    <property type="match status" value="1"/>
</dbReference>
<dbReference type="SUPFAM" id="SSF50494">
    <property type="entry name" value="Trypsin-like serine proteases"/>
    <property type="match status" value="1"/>
</dbReference>